<dbReference type="EMBL" id="JBIRRB010000021">
    <property type="protein sequence ID" value="MFI0915395.1"/>
    <property type="molecule type" value="Genomic_DNA"/>
</dbReference>
<evidence type="ECO:0008006" key="4">
    <source>
        <dbReference type="Google" id="ProtNLM"/>
    </source>
</evidence>
<protein>
    <recommendedName>
        <fullName evidence="4">Catalase</fullName>
    </recommendedName>
</protein>
<gene>
    <name evidence="2" type="ORF">ACH4TF_33960</name>
</gene>
<sequence>MSGTPAVPGNSLETLPDCATDPVTSLVAEFVDKRMGGRIAQGQDPVLRPVFGKFHGVARGVLTVNPALPPDLSIGFLRAAKEKKGLAAWVRFSSDVLPDRLDLRRTTGVGIKLFGVPGPKLTEQESRADPQDLVLQNQDNFFVDTARDMCEFQQDPLAYRRDHPVTHRILREKRKPEESVLTATYWGVLPYAFGTDRHVKYKLVPAGCAQGDPHATPAAENSFLRGDLQYRPAADEVAFDLLLQFRTDPDSMPLDRATVRWGEIAERPGEGGEADPAPAGRHGPRPGGLRGQLHLQPLAQPARAPTGRQPR</sequence>
<dbReference type="Proteomes" id="UP001611162">
    <property type="component" value="Unassembled WGS sequence"/>
</dbReference>
<name>A0ABW7TCX0_9ACTN</name>
<dbReference type="SUPFAM" id="SSF56634">
    <property type="entry name" value="Heme-dependent catalase-like"/>
    <property type="match status" value="1"/>
</dbReference>
<dbReference type="RefSeq" id="WP_397614974.1">
    <property type="nucleotide sequence ID" value="NZ_JBIRRB010000021.1"/>
</dbReference>
<accession>A0ABW7TCX0</accession>
<comment type="caution">
    <text evidence="2">The sequence shown here is derived from an EMBL/GenBank/DDBJ whole genome shotgun (WGS) entry which is preliminary data.</text>
</comment>
<feature type="region of interest" description="Disordered" evidence="1">
    <location>
        <begin position="265"/>
        <end position="311"/>
    </location>
</feature>
<dbReference type="InterPro" id="IPR020835">
    <property type="entry name" value="Catalase_sf"/>
</dbReference>
<evidence type="ECO:0000313" key="3">
    <source>
        <dbReference type="Proteomes" id="UP001611162"/>
    </source>
</evidence>
<organism evidence="2 3">
    <name type="scientific">Streptomyces abikoensis</name>
    <dbReference type="NCBI Taxonomy" id="97398"/>
    <lineage>
        <taxon>Bacteria</taxon>
        <taxon>Bacillati</taxon>
        <taxon>Actinomycetota</taxon>
        <taxon>Actinomycetes</taxon>
        <taxon>Kitasatosporales</taxon>
        <taxon>Streptomycetaceae</taxon>
        <taxon>Streptomyces</taxon>
    </lineage>
</organism>
<dbReference type="Gene3D" id="2.40.180.10">
    <property type="entry name" value="Catalase core domain"/>
    <property type="match status" value="1"/>
</dbReference>
<reference evidence="2 3" key="1">
    <citation type="submission" date="2024-10" db="EMBL/GenBank/DDBJ databases">
        <title>The Natural Products Discovery Center: Release of the First 8490 Sequenced Strains for Exploring Actinobacteria Biosynthetic Diversity.</title>
        <authorList>
            <person name="Kalkreuter E."/>
            <person name="Kautsar S.A."/>
            <person name="Yang D."/>
            <person name="Bader C.D."/>
            <person name="Teijaro C.N."/>
            <person name="Fluegel L."/>
            <person name="Davis C.M."/>
            <person name="Simpson J.R."/>
            <person name="Lauterbach L."/>
            <person name="Steele A.D."/>
            <person name="Gui C."/>
            <person name="Meng S."/>
            <person name="Li G."/>
            <person name="Viehrig K."/>
            <person name="Ye F."/>
            <person name="Su P."/>
            <person name="Kiefer A.F."/>
            <person name="Nichols A."/>
            <person name="Cepeda A.J."/>
            <person name="Yan W."/>
            <person name="Fan B."/>
            <person name="Jiang Y."/>
            <person name="Adhikari A."/>
            <person name="Zheng C.-J."/>
            <person name="Schuster L."/>
            <person name="Cowan T.M."/>
            <person name="Smanski M.J."/>
            <person name="Chevrette M.G."/>
            <person name="De Carvalho L.P.S."/>
            <person name="Shen B."/>
        </authorList>
    </citation>
    <scope>NUCLEOTIDE SEQUENCE [LARGE SCALE GENOMIC DNA]</scope>
    <source>
        <strain evidence="2 3">NPDC020979</strain>
    </source>
</reference>
<proteinExistence type="predicted"/>
<evidence type="ECO:0000313" key="2">
    <source>
        <dbReference type="EMBL" id="MFI0915395.1"/>
    </source>
</evidence>
<keyword evidence="3" id="KW-1185">Reference proteome</keyword>
<evidence type="ECO:0000256" key="1">
    <source>
        <dbReference type="SAM" id="MobiDB-lite"/>
    </source>
</evidence>